<dbReference type="PANTHER" id="PTHR43780">
    <property type="entry name" value="1-AMINOCYCLOPROPANE-1-CARBOXYLATE DEAMINASE-RELATED"/>
    <property type="match status" value="1"/>
</dbReference>
<organism evidence="7 8">
    <name type="scientific">Melghirimyces profundicolus</name>
    <dbReference type="NCBI Taxonomy" id="1242148"/>
    <lineage>
        <taxon>Bacteria</taxon>
        <taxon>Bacillati</taxon>
        <taxon>Bacillota</taxon>
        <taxon>Bacilli</taxon>
        <taxon>Bacillales</taxon>
        <taxon>Thermoactinomycetaceae</taxon>
        <taxon>Melghirimyces</taxon>
    </lineage>
</organism>
<evidence type="ECO:0000256" key="4">
    <source>
        <dbReference type="PIRSR" id="PIRSR006278-1"/>
    </source>
</evidence>
<dbReference type="GO" id="GO:0019148">
    <property type="term" value="F:D-cysteine desulfhydrase activity"/>
    <property type="evidence" value="ECO:0007669"/>
    <property type="project" value="TreeGrafter"/>
</dbReference>
<dbReference type="OrthoDB" id="9801249at2"/>
<evidence type="ECO:0000256" key="3">
    <source>
        <dbReference type="ARBA" id="ARBA00022898"/>
    </source>
</evidence>
<dbReference type="SUPFAM" id="SSF53686">
    <property type="entry name" value="Tryptophan synthase beta subunit-like PLP-dependent enzymes"/>
    <property type="match status" value="1"/>
</dbReference>
<evidence type="ECO:0000259" key="6">
    <source>
        <dbReference type="Pfam" id="PF00291"/>
    </source>
</evidence>
<dbReference type="EMBL" id="QBKR01000010">
    <property type="protein sequence ID" value="PTX59930.1"/>
    <property type="molecule type" value="Genomic_DNA"/>
</dbReference>
<feature type="domain" description="Tryptophan synthase beta chain-like PALP" evidence="6">
    <location>
        <begin position="11"/>
        <end position="314"/>
    </location>
</feature>
<name>A0A2T6BV29_9BACL</name>
<keyword evidence="3 5" id="KW-0663">Pyridoxal phosphate</keyword>
<dbReference type="Proteomes" id="UP000244240">
    <property type="component" value="Unassembled WGS sequence"/>
</dbReference>
<gene>
    <name evidence="7" type="ORF">C8P63_11075</name>
</gene>
<dbReference type="Gene3D" id="3.40.50.1100">
    <property type="match status" value="2"/>
</dbReference>
<evidence type="ECO:0000313" key="8">
    <source>
        <dbReference type="Proteomes" id="UP000244240"/>
    </source>
</evidence>
<feature type="active site" description="Nucleophile" evidence="4">
    <location>
        <position position="75"/>
    </location>
</feature>
<dbReference type="InterPro" id="IPR036052">
    <property type="entry name" value="TrpB-like_PALP_sf"/>
</dbReference>
<dbReference type="AlphaFoldDB" id="A0A2T6BV29"/>
<sequence>MGNSIPRFPLLWGETPLEPLPRLAARIGVKALWIKRDDLTGVALGGNKLRKLEYLLGEAKSGDCDLIITGGSPQSNHARLTAGAARKAGLETWLCFAGRHRGKEQGNLFLDRLFGATTFLTGVYGSRNLLVEMEKKAAIARDRGRKPYVIPVGGSTPTGDYGYVEAWREWRSQVSRRNLPSIDTVVLAAGSGGTLAGLLAGKTILPAPVHLIGVSVWQKEPVLREEVIGLANGVLKRMDRPERVNEGEVHVTDRYIGPKYGVPSEGGIRAIRLLAETEGLLADPVYTGKALHGLIDLARRENWTDKSVLFWHTGGSPALFTHASAFTQDGSQR</sequence>
<reference evidence="7 8" key="1">
    <citation type="submission" date="2018-04" db="EMBL/GenBank/DDBJ databases">
        <title>Genomic Encyclopedia of Archaeal and Bacterial Type Strains, Phase II (KMG-II): from individual species to whole genera.</title>
        <authorList>
            <person name="Goeker M."/>
        </authorList>
    </citation>
    <scope>NUCLEOTIDE SEQUENCE [LARGE SCALE GENOMIC DNA]</scope>
    <source>
        <strain evidence="7 8">DSM 45787</strain>
    </source>
</reference>
<dbReference type="GO" id="GO:1901605">
    <property type="term" value="P:alpha-amino acid metabolic process"/>
    <property type="evidence" value="ECO:0007669"/>
    <property type="project" value="UniProtKB-ARBA"/>
</dbReference>
<comment type="caution">
    <text evidence="7">The sequence shown here is derived from an EMBL/GenBank/DDBJ whole genome shotgun (WGS) entry which is preliminary data.</text>
</comment>
<dbReference type="InterPro" id="IPR027278">
    <property type="entry name" value="ACCD_DCysDesulf"/>
</dbReference>
<feature type="modified residue" description="N6-(pyridoxal phosphate)lysine" evidence="5">
    <location>
        <position position="48"/>
    </location>
</feature>
<dbReference type="PIRSF" id="PIRSF006278">
    <property type="entry name" value="ACCD_DCysDesulf"/>
    <property type="match status" value="1"/>
</dbReference>
<dbReference type="PANTHER" id="PTHR43780:SF2">
    <property type="entry name" value="1-AMINOCYCLOPROPANE-1-CARBOXYLATE DEAMINASE-RELATED"/>
    <property type="match status" value="1"/>
</dbReference>
<evidence type="ECO:0000256" key="2">
    <source>
        <dbReference type="ARBA" id="ARBA00008639"/>
    </source>
</evidence>
<dbReference type="InterPro" id="IPR001926">
    <property type="entry name" value="TrpB-like_PALP"/>
</dbReference>
<dbReference type="RefSeq" id="WP_108023217.1">
    <property type="nucleotide sequence ID" value="NZ_QBKR01000010.1"/>
</dbReference>
<comment type="cofactor">
    <cofactor evidence="1">
        <name>pyridoxal 5'-phosphate</name>
        <dbReference type="ChEBI" id="CHEBI:597326"/>
    </cofactor>
</comment>
<evidence type="ECO:0000256" key="1">
    <source>
        <dbReference type="ARBA" id="ARBA00001933"/>
    </source>
</evidence>
<dbReference type="Pfam" id="PF00291">
    <property type="entry name" value="PALP"/>
    <property type="match status" value="1"/>
</dbReference>
<keyword evidence="8" id="KW-1185">Reference proteome</keyword>
<evidence type="ECO:0000256" key="5">
    <source>
        <dbReference type="PIRSR" id="PIRSR006278-2"/>
    </source>
</evidence>
<accession>A0A2T6BV29</accession>
<evidence type="ECO:0000313" key="7">
    <source>
        <dbReference type="EMBL" id="PTX59930.1"/>
    </source>
</evidence>
<comment type="similarity">
    <text evidence="2">Belongs to the ACC deaminase/D-cysteine desulfhydrase family.</text>
</comment>
<protein>
    <submittedName>
        <fullName evidence="7">D-cysteine desulfhydrase</fullName>
    </submittedName>
</protein>
<proteinExistence type="inferred from homology"/>